<dbReference type="EMBL" id="ABCC02000029">
    <property type="protein sequence ID" value="EDP16340.1"/>
    <property type="molecule type" value="Genomic_DNA"/>
</dbReference>
<sequence>MITLITIPAEEQKRPGICPQPYNLLLISQIIQTTPDY</sequence>
<reference evidence="1 2" key="1">
    <citation type="submission" date="2007-08" db="EMBL/GenBank/DDBJ databases">
        <authorList>
            <person name="Fulton L."/>
            <person name="Clifton S."/>
            <person name="Fulton B."/>
            <person name="Xu J."/>
            <person name="Minx P."/>
            <person name="Pepin K.H."/>
            <person name="Johnson M."/>
            <person name="Thiruvilangam P."/>
            <person name="Bhonagiri V."/>
            <person name="Nash W.E."/>
            <person name="Mardis E.R."/>
            <person name="Wilson R.K."/>
        </authorList>
    </citation>
    <scope>NUCLEOTIDE SEQUENCE [LARGE SCALE GENOMIC DNA]</scope>
    <source>
        <strain evidence="2">ATCC BAA-613 / DSM 15670 / CCUG 46953 / JCM 12243 / WAL 16351</strain>
    </source>
</reference>
<comment type="caution">
    <text evidence="1">The sequence shown here is derived from an EMBL/GenBank/DDBJ whole genome shotgun (WGS) entry which is preliminary data.</text>
</comment>
<reference evidence="1 2" key="2">
    <citation type="submission" date="2007-09" db="EMBL/GenBank/DDBJ databases">
        <title>Draft genome sequence of Clostridium bolteae (ATCC BAA-613).</title>
        <authorList>
            <person name="Sudarsanam P."/>
            <person name="Ley R."/>
            <person name="Guruge J."/>
            <person name="Turnbaugh P.J."/>
            <person name="Mahowald M."/>
            <person name="Liep D."/>
            <person name="Gordon J."/>
        </authorList>
    </citation>
    <scope>NUCLEOTIDE SEQUENCE [LARGE SCALE GENOMIC DNA]</scope>
    <source>
        <strain evidence="2">ATCC BAA-613 / DSM 15670 / CCUG 46953 / JCM 12243 / WAL 16351</strain>
    </source>
</reference>
<dbReference type="PaxDb" id="411902-CLOBOL_03104"/>
<dbReference type="AlphaFoldDB" id="A8RRV1"/>
<evidence type="ECO:0000313" key="1">
    <source>
        <dbReference type="EMBL" id="EDP16340.1"/>
    </source>
</evidence>
<proteinExistence type="predicted"/>
<organism evidence="1 2">
    <name type="scientific">Enterocloster bolteae (strain ATCC BAA-613 / DSM 15670 / CCUG 46953 / JCM 12243 / WAL 16351)</name>
    <name type="common">Clostridium bolteae</name>
    <dbReference type="NCBI Taxonomy" id="411902"/>
    <lineage>
        <taxon>Bacteria</taxon>
        <taxon>Bacillati</taxon>
        <taxon>Bacillota</taxon>
        <taxon>Clostridia</taxon>
        <taxon>Lachnospirales</taxon>
        <taxon>Lachnospiraceae</taxon>
        <taxon>Enterocloster</taxon>
    </lineage>
</organism>
<protein>
    <submittedName>
        <fullName evidence="1">Uncharacterized protein</fullName>
    </submittedName>
</protein>
<name>A8RRV1_ENTBW</name>
<dbReference type="Proteomes" id="UP000005396">
    <property type="component" value="Unassembled WGS sequence"/>
</dbReference>
<evidence type="ECO:0000313" key="2">
    <source>
        <dbReference type="Proteomes" id="UP000005396"/>
    </source>
</evidence>
<gene>
    <name evidence="1" type="ORF">CLOBOL_03104</name>
</gene>
<dbReference type="HOGENOM" id="CLU_3342188_0_0_9"/>
<accession>A8RRV1</accession>